<keyword evidence="1" id="KW-0472">Membrane</keyword>
<keyword evidence="1" id="KW-0812">Transmembrane</keyword>
<keyword evidence="1" id="KW-1133">Transmembrane helix</keyword>
<evidence type="ECO:0000313" key="3">
    <source>
        <dbReference type="Proteomes" id="UP000027451"/>
    </source>
</evidence>
<comment type="caution">
    <text evidence="2">The sequence shown here is derived from an EMBL/GenBank/DDBJ whole genome shotgun (WGS) entry which is preliminary data.</text>
</comment>
<feature type="transmembrane region" description="Helical" evidence="1">
    <location>
        <begin position="340"/>
        <end position="361"/>
    </location>
</feature>
<evidence type="ECO:0000313" key="2">
    <source>
        <dbReference type="EMBL" id="KDR29267.1"/>
    </source>
</evidence>
<dbReference type="EMBL" id="JFHD01000014">
    <property type="protein sequence ID" value="KDR29267.1"/>
    <property type="molecule type" value="Genomic_DNA"/>
</dbReference>
<protein>
    <submittedName>
        <fullName evidence="2">Peptidase</fullName>
    </submittedName>
</protein>
<name>A0A656QLU2_9BURK</name>
<dbReference type="Pfam" id="PF03929">
    <property type="entry name" value="PepSY_TM"/>
    <property type="match status" value="1"/>
</dbReference>
<dbReference type="PANTHER" id="PTHR34219">
    <property type="entry name" value="IRON-REGULATED INNER MEMBRANE PROTEIN-RELATED"/>
    <property type="match status" value="1"/>
</dbReference>
<dbReference type="InterPro" id="IPR005625">
    <property type="entry name" value="PepSY-ass_TM"/>
</dbReference>
<reference evidence="2 3" key="1">
    <citation type="submission" date="2014-03" db="EMBL/GenBank/DDBJ databases">
        <title>Draft Genome Sequences of Four Burkholderia Strains.</title>
        <authorList>
            <person name="Liu X.Y."/>
            <person name="Li C.X."/>
            <person name="Xu J.H."/>
        </authorList>
    </citation>
    <scope>NUCLEOTIDE SEQUENCE [LARGE SCALE GENOMIC DNA]</scope>
    <source>
        <strain evidence="2 3">OP-1</strain>
    </source>
</reference>
<gene>
    <name evidence="2" type="ORF">BG60_08055</name>
</gene>
<organism evidence="2 3">
    <name type="scientific">Caballeronia zhejiangensis</name>
    <dbReference type="NCBI Taxonomy" id="871203"/>
    <lineage>
        <taxon>Bacteria</taxon>
        <taxon>Pseudomonadati</taxon>
        <taxon>Pseudomonadota</taxon>
        <taxon>Betaproteobacteria</taxon>
        <taxon>Burkholderiales</taxon>
        <taxon>Burkholderiaceae</taxon>
        <taxon>Caballeronia</taxon>
    </lineage>
</organism>
<feature type="transmembrane region" description="Helical" evidence="1">
    <location>
        <begin position="149"/>
        <end position="173"/>
    </location>
</feature>
<dbReference type="PANTHER" id="PTHR34219:SF3">
    <property type="entry name" value="BLL7967 PROTEIN"/>
    <property type="match status" value="1"/>
</dbReference>
<proteinExistence type="predicted"/>
<sequence length="550" mass="59540">MSQRALRVWSIVHRWTSLVCTAFMLLLCLTGLPLVFGHELDILTGDAIEAPALPASQANARASYDAVLRAALSEHPGHVPQYMIWEPDDPLLPVVVTAPKADTPPDDTLSTTVDARTAQPLGMPPGKGSLKFVLLKLHVDMFAGLFGKLFLGAMGVVFLAAIVSGIVVYLPFWRKVGLGRVRLKKKRRIVWLDWHNAIGMLTLGWALLVGATGSINTLADLMLEAWRNDQLAQMVAPYRDKPPVVVRASIDDAVKTAQRVAPEMIPSFVAFPGTRFASPHHYAVWMRGDGILTTRIMRPVLVDASTGALTDSRELPWYLKVLLGSQPLHFGDFGGMPLKIFWAAFDVLTIVVLGSGLYLWLTRHNPRKGKGTSAAWSTSRIPQINPQTIAAISDAATITTPAVRFLFSSVHSSTPVSDSRMMLPANVSMSSTQPTLRPTPLCRLVIIARKVFSVRFTDTKLLPTQYSAITLPPGDATITDHCSGCIVLLSPQPTGCAGSLRARPRLPSISSSFFSHAPMSRGDLKPSAGSGICICETCGSPVEMRSGGAR</sequence>
<accession>A0A656QLU2</accession>
<keyword evidence="3" id="KW-1185">Reference proteome</keyword>
<evidence type="ECO:0000256" key="1">
    <source>
        <dbReference type="SAM" id="Phobius"/>
    </source>
</evidence>
<dbReference type="Proteomes" id="UP000027451">
    <property type="component" value="Unassembled WGS sequence"/>
</dbReference>
<dbReference type="AlphaFoldDB" id="A0A656QLU2"/>
<feature type="transmembrane region" description="Helical" evidence="1">
    <location>
        <begin position="194"/>
        <end position="215"/>
    </location>
</feature>